<organism evidence="1 3">
    <name type="scientific">Rotaria magnacalcarata</name>
    <dbReference type="NCBI Taxonomy" id="392030"/>
    <lineage>
        <taxon>Eukaryota</taxon>
        <taxon>Metazoa</taxon>
        <taxon>Spiralia</taxon>
        <taxon>Gnathifera</taxon>
        <taxon>Rotifera</taxon>
        <taxon>Eurotatoria</taxon>
        <taxon>Bdelloidea</taxon>
        <taxon>Philodinida</taxon>
        <taxon>Philodinidae</taxon>
        <taxon>Rotaria</taxon>
    </lineage>
</organism>
<accession>A0A8S2ZKD4</accession>
<dbReference type="Proteomes" id="UP000681967">
    <property type="component" value="Unassembled WGS sequence"/>
</dbReference>
<feature type="non-terminal residue" evidence="1">
    <location>
        <position position="80"/>
    </location>
</feature>
<feature type="non-terminal residue" evidence="1">
    <location>
        <position position="1"/>
    </location>
</feature>
<name>A0A8S2ZKD4_9BILA</name>
<protein>
    <submittedName>
        <fullName evidence="1">Uncharacterized protein</fullName>
    </submittedName>
</protein>
<dbReference type="EMBL" id="CAJOBI010159866">
    <property type="protein sequence ID" value="CAF4846655.1"/>
    <property type="molecule type" value="Genomic_DNA"/>
</dbReference>
<evidence type="ECO:0000313" key="2">
    <source>
        <dbReference type="EMBL" id="CAF4846655.1"/>
    </source>
</evidence>
<comment type="caution">
    <text evidence="1">The sequence shown here is derived from an EMBL/GenBank/DDBJ whole genome shotgun (WGS) entry which is preliminary data.</text>
</comment>
<reference evidence="1" key="1">
    <citation type="submission" date="2021-02" db="EMBL/GenBank/DDBJ databases">
        <authorList>
            <person name="Nowell W R."/>
        </authorList>
    </citation>
    <scope>NUCLEOTIDE SEQUENCE</scope>
</reference>
<evidence type="ECO:0000313" key="1">
    <source>
        <dbReference type="EMBL" id="CAF4636213.1"/>
    </source>
</evidence>
<dbReference type="EMBL" id="CAJOBH010105815">
    <property type="protein sequence ID" value="CAF4636213.1"/>
    <property type="molecule type" value="Genomic_DNA"/>
</dbReference>
<gene>
    <name evidence="1" type="ORF">BYL167_LOCUS41577</name>
    <name evidence="2" type="ORF">SMN809_LOCUS49191</name>
</gene>
<evidence type="ECO:0000313" key="3">
    <source>
        <dbReference type="Proteomes" id="UP000681967"/>
    </source>
</evidence>
<sequence>PSILDEAETDDDEKLKSSIIPNDDHIDIHSDILSLNIYSSSFSPLITSRCIIVCSSLHDIEQGQKIKATLNESYNIQCDI</sequence>
<dbReference type="Proteomes" id="UP000676336">
    <property type="component" value="Unassembled WGS sequence"/>
</dbReference>
<dbReference type="AlphaFoldDB" id="A0A8S2ZKD4"/>
<proteinExistence type="predicted"/>